<evidence type="ECO:0000256" key="9">
    <source>
        <dbReference type="RuleBase" id="RU362011"/>
    </source>
</evidence>
<evidence type="ECO:0000259" key="10">
    <source>
        <dbReference type="PROSITE" id="PS51371"/>
    </source>
</evidence>
<evidence type="ECO:0000256" key="3">
    <source>
        <dbReference type="ARBA" id="ARBA00022448"/>
    </source>
</evidence>
<dbReference type="GO" id="GO:0015095">
    <property type="term" value="F:magnesium ion transmembrane transporter activity"/>
    <property type="evidence" value="ECO:0007669"/>
    <property type="project" value="UniProtKB-UniRule"/>
</dbReference>
<evidence type="ECO:0000256" key="6">
    <source>
        <dbReference type="ARBA" id="ARBA00022989"/>
    </source>
</evidence>
<dbReference type="SUPFAM" id="SSF161093">
    <property type="entry name" value="MgtE membrane domain-like"/>
    <property type="match status" value="1"/>
</dbReference>
<dbReference type="PANTHER" id="PTHR43773">
    <property type="entry name" value="MAGNESIUM TRANSPORTER MGTE"/>
    <property type="match status" value="1"/>
</dbReference>
<dbReference type="SMART" id="SM00116">
    <property type="entry name" value="CBS"/>
    <property type="match status" value="2"/>
</dbReference>
<dbReference type="Proteomes" id="UP000009102">
    <property type="component" value="Chromosome"/>
</dbReference>
<comment type="similarity">
    <text evidence="2 9">Belongs to the SLC41A transporter family.</text>
</comment>
<dbReference type="RefSeq" id="WP_012824431.1">
    <property type="nucleotide sequence ID" value="NC_013422.1"/>
</dbReference>
<evidence type="ECO:0000256" key="7">
    <source>
        <dbReference type="ARBA" id="ARBA00023136"/>
    </source>
</evidence>
<dbReference type="PROSITE" id="PS51371">
    <property type="entry name" value="CBS"/>
    <property type="match status" value="1"/>
</dbReference>
<dbReference type="Gene3D" id="3.10.580.10">
    <property type="entry name" value="CBS-domain"/>
    <property type="match status" value="1"/>
</dbReference>
<keyword evidence="4" id="KW-0812">Transmembrane</keyword>
<evidence type="ECO:0000256" key="4">
    <source>
        <dbReference type="ARBA" id="ARBA00022692"/>
    </source>
</evidence>
<keyword evidence="7" id="KW-0472">Membrane</keyword>
<dbReference type="Gene3D" id="1.10.357.20">
    <property type="entry name" value="SLC41 divalent cation transporters, integral membrane domain"/>
    <property type="match status" value="1"/>
</dbReference>
<dbReference type="InterPro" id="IPR000644">
    <property type="entry name" value="CBS_dom"/>
</dbReference>
<dbReference type="NCBIfam" id="TIGR00400">
    <property type="entry name" value="mgtE"/>
    <property type="match status" value="1"/>
</dbReference>
<dbReference type="InterPro" id="IPR036739">
    <property type="entry name" value="SLC41_membr_dom_sf"/>
</dbReference>
<proteinExistence type="inferred from homology"/>
<dbReference type="InterPro" id="IPR006669">
    <property type="entry name" value="MgtE_transporter"/>
</dbReference>
<dbReference type="InterPro" id="IPR038076">
    <property type="entry name" value="MgtE_N_sf"/>
</dbReference>
<dbReference type="CDD" id="cd04606">
    <property type="entry name" value="CBS_pair_Mg_transporter"/>
    <property type="match status" value="1"/>
</dbReference>
<dbReference type="InterPro" id="IPR006667">
    <property type="entry name" value="SLC41_membr_dom"/>
</dbReference>
<dbReference type="InterPro" id="IPR046342">
    <property type="entry name" value="CBS_dom_sf"/>
</dbReference>
<keyword evidence="8" id="KW-0129">CBS domain</keyword>
<dbReference type="Pfam" id="PF00571">
    <property type="entry name" value="CBS"/>
    <property type="match status" value="1"/>
</dbReference>
<keyword evidence="9" id="KW-1003">Cell membrane</keyword>
<protein>
    <recommendedName>
        <fullName evidence="9">Magnesium transporter MgtE</fullName>
    </recommendedName>
</protein>
<dbReference type="HOGENOM" id="CLU_037408_1_0_6"/>
<evidence type="ECO:0000256" key="5">
    <source>
        <dbReference type="ARBA" id="ARBA00022842"/>
    </source>
</evidence>
<feature type="domain" description="CBS" evidence="10">
    <location>
        <begin position="235"/>
        <end position="291"/>
    </location>
</feature>
<dbReference type="EMBL" id="CP001801">
    <property type="protein sequence ID" value="ACX96397.1"/>
    <property type="molecule type" value="Genomic_DNA"/>
</dbReference>
<dbReference type="Pfam" id="PF03448">
    <property type="entry name" value="MgtE_N"/>
    <property type="match status" value="1"/>
</dbReference>
<evidence type="ECO:0000313" key="11">
    <source>
        <dbReference type="EMBL" id="ACX96397.1"/>
    </source>
</evidence>
<keyword evidence="12" id="KW-1185">Reference proteome</keyword>
<keyword evidence="6" id="KW-1133">Transmembrane helix</keyword>
<evidence type="ECO:0000256" key="8">
    <source>
        <dbReference type="PROSITE-ProRule" id="PRU00703"/>
    </source>
</evidence>
<dbReference type="GO" id="GO:0005886">
    <property type="term" value="C:plasma membrane"/>
    <property type="evidence" value="ECO:0007669"/>
    <property type="project" value="UniProtKB-SubCell"/>
</dbReference>
<dbReference type="eggNOG" id="COG2239">
    <property type="taxonomic scope" value="Bacteria"/>
</dbReference>
<dbReference type="GO" id="GO:0046872">
    <property type="term" value="F:metal ion binding"/>
    <property type="evidence" value="ECO:0007669"/>
    <property type="project" value="UniProtKB-KW"/>
</dbReference>
<accession>D0L124</accession>
<comment type="subunit">
    <text evidence="9">Homodimer.</text>
</comment>
<comment type="subcellular location">
    <subcellularLocation>
        <location evidence="9">Cell membrane</location>
        <topology evidence="9">Multi-pass membrane protein</topology>
    </subcellularLocation>
    <subcellularLocation>
        <location evidence="1">Membrane</location>
        <topology evidence="1">Multi-pass membrane protein</topology>
    </subcellularLocation>
</comment>
<keyword evidence="3 9" id="KW-0813">Transport</keyword>
<evidence type="ECO:0000313" key="12">
    <source>
        <dbReference type="Proteomes" id="UP000009102"/>
    </source>
</evidence>
<dbReference type="Pfam" id="PF01769">
    <property type="entry name" value="MgtE"/>
    <property type="match status" value="1"/>
</dbReference>
<sequence>MTDVQDLDKPDEIATLIRDIREIMARNRLVEGLVVRSDEPNHALVERIVHKQNLTRLAQKLEKLHPADIAMILEALPHEDRLAIWELVRSDHDGDVLLEVSDSVRASLLATMDREELLNAANSLEADELADLAPDLPEYVMQDVFTALPLEEREQLKFALSYAEDTVGALMDFDLVTLRADVRIEVILRYLRRMEDLPDHTDKLFVVDRIGQFQGVLFLKTLLLSDPEQEVAQVMAREVVRFHPEDKARETADAFERYDLISAPVIDEQNRLIGRVTVDAVVDFIREASDEERLAQVGLREEEDIFAPILRSVKNRAPWLAINLVTAMIASRVIGLFDGAIEQLVALAALMPIVAGMGGNVGNQTITMIVRELAFRKLDNDDIRLLYSKELRVALINGLVWGGVLAVITLLLYHEPALSIVMMSAVSLNFLAAAFFGVTIPVVRMKLGRDPALGSSVLITAITDSGGFFIFLGLATMFLLK</sequence>
<dbReference type="STRING" id="555778.Hneap_1567"/>
<dbReference type="Gene3D" id="1.25.60.10">
    <property type="entry name" value="MgtE N-terminal domain-like"/>
    <property type="match status" value="1"/>
</dbReference>
<dbReference type="PANTHER" id="PTHR43773:SF1">
    <property type="entry name" value="MAGNESIUM TRANSPORTER MGTE"/>
    <property type="match status" value="1"/>
</dbReference>
<dbReference type="OrthoDB" id="9790355at2"/>
<gene>
    <name evidence="11" type="ordered locus">Hneap_1567</name>
</gene>
<comment type="function">
    <text evidence="9">Acts as a magnesium transporter.</text>
</comment>
<evidence type="ECO:0000256" key="2">
    <source>
        <dbReference type="ARBA" id="ARBA00009749"/>
    </source>
</evidence>
<dbReference type="AlphaFoldDB" id="D0L124"/>
<reference evidence="11 12" key="1">
    <citation type="submission" date="2009-10" db="EMBL/GenBank/DDBJ databases">
        <title>Complete sequence of Halothiobacillus neapolitanus c2.</title>
        <authorList>
            <consortium name="US DOE Joint Genome Institute"/>
            <person name="Lucas S."/>
            <person name="Copeland A."/>
            <person name="Lapidus A."/>
            <person name="Glavina del Rio T."/>
            <person name="Tice H."/>
            <person name="Bruce D."/>
            <person name="Goodwin L."/>
            <person name="Pitluck S."/>
            <person name="Davenport K."/>
            <person name="Brettin T."/>
            <person name="Detter J.C."/>
            <person name="Han C."/>
            <person name="Tapia R."/>
            <person name="Larimer F."/>
            <person name="Land M."/>
            <person name="Hauser L."/>
            <person name="Kyrpides N."/>
            <person name="Mikhailova N."/>
            <person name="Kerfeld C."/>
            <person name="Cannon G."/>
            <person name="Heinhort S."/>
        </authorList>
    </citation>
    <scope>NUCLEOTIDE SEQUENCE [LARGE SCALE GENOMIC DNA]</scope>
    <source>
        <strain evidence="12">ATCC 23641 / c2</strain>
    </source>
</reference>
<keyword evidence="9" id="KW-0479">Metal-binding</keyword>
<organism evidence="11 12">
    <name type="scientific">Halothiobacillus neapolitanus (strain ATCC 23641 / DSM 15147 / CIP 104769 / NCIMB 8539 / c2)</name>
    <name type="common">Thiobacillus neapolitanus</name>
    <dbReference type="NCBI Taxonomy" id="555778"/>
    <lineage>
        <taxon>Bacteria</taxon>
        <taxon>Pseudomonadati</taxon>
        <taxon>Pseudomonadota</taxon>
        <taxon>Gammaproteobacteria</taxon>
        <taxon>Chromatiales</taxon>
        <taxon>Halothiobacillaceae</taxon>
        <taxon>Halothiobacillus</taxon>
    </lineage>
</organism>
<evidence type="ECO:0000256" key="1">
    <source>
        <dbReference type="ARBA" id="ARBA00004141"/>
    </source>
</evidence>
<dbReference type="SMART" id="SM00924">
    <property type="entry name" value="MgtE_N"/>
    <property type="match status" value="1"/>
</dbReference>
<dbReference type="InterPro" id="IPR006668">
    <property type="entry name" value="Mg_transptr_MgtE_intracell_dom"/>
</dbReference>
<dbReference type="SUPFAM" id="SSF158791">
    <property type="entry name" value="MgtE N-terminal domain-like"/>
    <property type="match status" value="1"/>
</dbReference>
<dbReference type="KEGG" id="hna:Hneap_1567"/>
<name>D0L124_HALNC</name>
<keyword evidence="5 9" id="KW-0460">Magnesium</keyword>
<dbReference type="SUPFAM" id="SSF54631">
    <property type="entry name" value="CBS-domain pair"/>
    <property type="match status" value="1"/>
</dbReference>